<dbReference type="EMBL" id="CAJNNV010026134">
    <property type="protein sequence ID" value="CAE8617340.1"/>
    <property type="molecule type" value="Genomic_DNA"/>
</dbReference>
<proteinExistence type="predicted"/>
<comment type="caution">
    <text evidence="1">The sequence shown here is derived from an EMBL/GenBank/DDBJ whole genome shotgun (WGS) entry which is preliminary data.</text>
</comment>
<organism evidence="1 2">
    <name type="scientific">Polarella glacialis</name>
    <name type="common">Dinoflagellate</name>
    <dbReference type="NCBI Taxonomy" id="89957"/>
    <lineage>
        <taxon>Eukaryota</taxon>
        <taxon>Sar</taxon>
        <taxon>Alveolata</taxon>
        <taxon>Dinophyceae</taxon>
        <taxon>Suessiales</taxon>
        <taxon>Suessiaceae</taxon>
        <taxon>Polarella</taxon>
    </lineage>
</organism>
<gene>
    <name evidence="1" type="ORF">PGLA1383_LOCUS35002</name>
</gene>
<evidence type="ECO:0000313" key="2">
    <source>
        <dbReference type="Proteomes" id="UP000654075"/>
    </source>
</evidence>
<dbReference type="Proteomes" id="UP000654075">
    <property type="component" value="Unassembled WGS sequence"/>
</dbReference>
<reference evidence="1" key="1">
    <citation type="submission" date="2021-02" db="EMBL/GenBank/DDBJ databases">
        <authorList>
            <person name="Dougan E. K."/>
            <person name="Rhodes N."/>
            <person name="Thang M."/>
            <person name="Chan C."/>
        </authorList>
    </citation>
    <scope>NUCLEOTIDE SEQUENCE</scope>
</reference>
<name>A0A813FYW2_POLGL</name>
<accession>A0A813FYW2</accession>
<dbReference type="AlphaFoldDB" id="A0A813FYW2"/>
<feature type="non-terminal residue" evidence="1">
    <location>
        <position position="1"/>
    </location>
</feature>
<protein>
    <submittedName>
        <fullName evidence="1">Uncharacterized protein</fullName>
    </submittedName>
</protein>
<keyword evidence="2" id="KW-1185">Reference proteome</keyword>
<sequence length="73" mass="8358">AQEEGTERVCRRPNRVPIRFETVRLVLSATRTEESLEMLKKAGLAEYVEPKSVTAKATYIDLEHISSTMRVHK</sequence>
<feature type="non-terminal residue" evidence="1">
    <location>
        <position position="73"/>
    </location>
</feature>
<evidence type="ECO:0000313" key="1">
    <source>
        <dbReference type="EMBL" id="CAE8617340.1"/>
    </source>
</evidence>